<dbReference type="InterPro" id="IPR051760">
    <property type="entry name" value="KMT5A"/>
</dbReference>
<dbReference type="GO" id="GO:0043516">
    <property type="term" value="P:regulation of DNA damage response, signal transduction by p53 class mediator"/>
    <property type="evidence" value="ECO:0007669"/>
    <property type="project" value="TreeGrafter"/>
</dbReference>
<dbReference type="Proteomes" id="UP000605970">
    <property type="component" value="Unassembled WGS sequence"/>
</dbReference>
<comment type="caution">
    <text evidence="2">The sequence shown here is derived from an EMBL/GenBank/DDBJ whole genome shotgun (WGS) entry which is preliminary data.</text>
</comment>
<dbReference type="SUPFAM" id="SSF82199">
    <property type="entry name" value="SET domain"/>
    <property type="match status" value="1"/>
</dbReference>
<dbReference type="Pfam" id="PF00856">
    <property type="entry name" value="SET"/>
    <property type="match status" value="1"/>
</dbReference>
<accession>A0A8S9ZAS9</accession>
<feature type="domain" description="SET" evidence="1">
    <location>
        <begin position="43"/>
        <end position="175"/>
    </location>
</feature>
<dbReference type="GO" id="GO:0005634">
    <property type="term" value="C:nucleus"/>
    <property type="evidence" value="ECO:0007669"/>
    <property type="project" value="TreeGrafter"/>
</dbReference>
<dbReference type="InterPro" id="IPR001214">
    <property type="entry name" value="SET_dom"/>
</dbReference>
<dbReference type="OrthoDB" id="5560686at2759"/>
<proteinExistence type="predicted"/>
<dbReference type="GO" id="GO:0006357">
    <property type="term" value="P:regulation of transcription by RNA polymerase II"/>
    <property type="evidence" value="ECO:0007669"/>
    <property type="project" value="TreeGrafter"/>
</dbReference>
<dbReference type="SMART" id="SM00317">
    <property type="entry name" value="SET"/>
    <property type="match status" value="1"/>
</dbReference>
<dbReference type="GO" id="GO:0005700">
    <property type="term" value="C:polytene chromosome"/>
    <property type="evidence" value="ECO:0007669"/>
    <property type="project" value="TreeGrafter"/>
</dbReference>
<dbReference type="PANTHER" id="PTHR46167">
    <property type="entry name" value="N-LYSINE METHYLTRANSFERASE KMT5A"/>
    <property type="match status" value="1"/>
</dbReference>
<gene>
    <name evidence="2" type="ORF">Mgra_00010193</name>
</gene>
<dbReference type="PROSITE" id="PS50280">
    <property type="entry name" value="SET"/>
    <property type="match status" value="1"/>
</dbReference>
<dbReference type="PANTHER" id="PTHR46167:SF1">
    <property type="entry name" value="N-LYSINE METHYLTRANSFERASE KMT5A"/>
    <property type="match status" value="1"/>
</dbReference>
<protein>
    <submittedName>
        <fullName evidence="2">Histone-lysine N-methyltransferase</fullName>
    </submittedName>
</protein>
<evidence type="ECO:0000313" key="2">
    <source>
        <dbReference type="EMBL" id="KAF7623511.1"/>
    </source>
</evidence>
<dbReference type="EMBL" id="JABEBT010000236">
    <property type="protein sequence ID" value="KAF7623511.1"/>
    <property type="molecule type" value="Genomic_DNA"/>
</dbReference>
<evidence type="ECO:0000313" key="3">
    <source>
        <dbReference type="Proteomes" id="UP000605970"/>
    </source>
</evidence>
<evidence type="ECO:0000259" key="1">
    <source>
        <dbReference type="PROSITE" id="PS50280"/>
    </source>
</evidence>
<dbReference type="Gene3D" id="2.170.270.10">
    <property type="entry name" value="SET domain"/>
    <property type="match status" value="1"/>
</dbReference>
<organism evidence="2 3">
    <name type="scientific">Meloidogyne graminicola</name>
    <dbReference type="NCBI Taxonomy" id="189291"/>
    <lineage>
        <taxon>Eukaryota</taxon>
        <taxon>Metazoa</taxon>
        <taxon>Ecdysozoa</taxon>
        <taxon>Nematoda</taxon>
        <taxon>Chromadorea</taxon>
        <taxon>Rhabditida</taxon>
        <taxon>Tylenchina</taxon>
        <taxon>Tylenchomorpha</taxon>
        <taxon>Tylenchoidea</taxon>
        <taxon>Meloidogynidae</taxon>
        <taxon>Meloidogyninae</taxon>
        <taxon>Meloidogyne</taxon>
    </lineage>
</organism>
<reference evidence="2" key="1">
    <citation type="journal article" date="2020" name="Ecol. Evol.">
        <title>Genome structure and content of the rice root-knot nematode (Meloidogyne graminicola).</title>
        <authorList>
            <person name="Phan N.T."/>
            <person name="Danchin E.G.J."/>
            <person name="Klopp C."/>
            <person name="Perfus-Barbeoch L."/>
            <person name="Kozlowski D.K."/>
            <person name="Koutsovoulos G.D."/>
            <person name="Lopez-Roques C."/>
            <person name="Bouchez O."/>
            <person name="Zahm M."/>
            <person name="Besnard G."/>
            <person name="Bellafiore S."/>
        </authorList>
    </citation>
    <scope>NUCLEOTIDE SEQUENCE</scope>
    <source>
        <strain evidence="2">VN-18</strain>
    </source>
</reference>
<dbReference type="GO" id="GO:0042799">
    <property type="term" value="F:histone H4K20 methyltransferase activity"/>
    <property type="evidence" value="ECO:0007669"/>
    <property type="project" value="TreeGrafter"/>
</dbReference>
<dbReference type="InterPro" id="IPR046341">
    <property type="entry name" value="SET_dom_sf"/>
</dbReference>
<sequence length="191" mass="22582">MQSQRKITEYFSVRRSTRRQGKELQEEKMSILLKQIQTCSNEKFLQIYNCEEKGRGIKTKKSFAKGEFVVEYKGLSLTCVIFPSEIITSKIARIREEEYSQNENIGSYMYYFKHRGTVYCVDATQETKYKGRLINHSILRPNLRTRVIDFGESFYLILVARRDIEIGEELLYDYGERRADVISKNPWLIKS</sequence>
<dbReference type="InterPro" id="IPR047266">
    <property type="entry name" value="KMT5A-like_SET"/>
</dbReference>
<keyword evidence="3" id="KW-1185">Reference proteome</keyword>
<dbReference type="AlphaFoldDB" id="A0A8S9ZAS9"/>
<name>A0A8S9ZAS9_9BILA</name>
<dbReference type="CDD" id="cd10528">
    <property type="entry name" value="SET_SETD8"/>
    <property type="match status" value="1"/>
</dbReference>